<evidence type="ECO:0000256" key="2">
    <source>
        <dbReference type="ARBA" id="ARBA00023002"/>
    </source>
</evidence>
<reference evidence="3 4" key="1">
    <citation type="submission" date="2020-03" db="EMBL/GenBank/DDBJ databases">
        <title>Whole genome shotgun sequence of Phytohabitans rumicis NBRC 108638.</title>
        <authorList>
            <person name="Komaki H."/>
            <person name="Tamura T."/>
        </authorList>
    </citation>
    <scope>NUCLEOTIDE SEQUENCE [LARGE SCALE GENOMIC DNA]</scope>
    <source>
        <strain evidence="3 4">NBRC 108638</strain>
    </source>
</reference>
<name>A0A6V8L0G6_9ACTN</name>
<proteinExistence type="inferred from homology"/>
<comment type="caution">
    <text evidence="3">The sequence shown here is derived from an EMBL/GenBank/DDBJ whole genome shotgun (WGS) entry which is preliminary data.</text>
</comment>
<evidence type="ECO:0000313" key="4">
    <source>
        <dbReference type="Proteomes" id="UP000482960"/>
    </source>
</evidence>
<dbReference type="EMBL" id="BLPG01000001">
    <property type="protein sequence ID" value="GFJ87566.1"/>
    <property type="molecule type" value="Genomic_DNA"/>
</dbReference>
<dbReference type="Pfam" id="PF00106">
    <property type="entry name" value="adh_short"/>
    <property type="match status" value="1"/>
</dbReference>
<evidence type="ECO:0000256" key="1">
    <source>
        <dbReference type="ARBA" id="ARBA00006484"/>
    </source>
</evidence>
<dbReference type="PANTHER" id="PTHR43669:SF3">
    <property type="entry name" value="ALCOHOL DEHYDROGENASE, PUTATIVE (AFU_ORTHOLOGUE AFUA_3G03445)-RELATED"/>
    <property type="match status" value="1"/>
</dbReference>
<dbReference type="Gene3D" id="3.40.50.720">
    <property type="entry name" value="NAD(P)-binding Rossmann-like Domain"/>
    <property type="match status" value="1"/>
</dbReference>
<accession>A0A6V8L0G6</accession>
<sequence>MTTLNGTELKAHDTLVVGGTGNVGYFLVDGFLRAGARVLVPSRSQANLDRLRSRLGPAAAQRLVPVLGDIGTADGAARIQARVGELTGELYAVAAAPASWHQTASMLQAGFADFKHVIETRLYPHYLAAEALLPLIATAGSYTTINGPAGFISPPPPGIGAIAVAAAAQNKLIEAIAAETAGRPRVNDVVMKAFLGPRGTRPGSPLTGEQVGDYLAALAANGTGVHNRTLQLHDPRQVDQALSGTFA</sequence>
<dbReference type="PANTHER" id="PTHR43669">
    <property type="entry name" value="5-KETO-D-GLUCONATE 5-REDUCTASE"/>
    <property type="match status" value="1"/>
</dbReference>
<reference evidence="3 4" key="2">
    <citation type="submission" date="2020-03" db="EMBL/GenBank/DDBJ databases">
        <authorList>
            <person name="Ichikawa N."/>
            <person name="Kimura A."/>
            <person name="Kitahashi Y."/>
            <person name="Uohara A."/>
        </authorList>
    </citation>
    <scope>NUCLEOTIDE SEQUENCE [LARGE SCALE GENOMIC DNA]</scope>
    <source>
        <strain evidence="3 4">NBRC 108638</strain>
    </source>
</reference>
<evidence type="ECO:0008006" key="5">
    <source>
        <dbReference type="Google" id="ProtNLM"/>
    </source>
</evidence>
<dbReference type="InterPro" id="IPR002347">
    <property type="entry name" value="SDR_fam"/>
</dbReference>
<evidence type="ECO:0000313" key="3">
    <source>
        <dbReference type="EMBL" id="GFJ87566.1"/>
    </source>
</evidence>
<dbReference type="AlphaFoldDB" id="A0A6V8L0G6"/>
<dbReference type="GO" id="GO:0016491">
    <property type="term" value="F:oxidoreductase activity"/>
    <property type="evidence" value="ECO:0007669"/>
    <property type="project" value="UniProtKB-KW"/>
</dbReference>
<dbReference type="InterPro" id="IPR036291">
    <property type="entry name" value="NAD(P)-bd_dom_sf"/>
</dbReference>
<dbReference type="Proteomes" id="UP000482960">
    <property type="component" value="Unassembled WGS sequence"/>
</dbReference>
<protein>
    <recommendedName>
        <fullName evidence="5">Short-chain dehydrogenase</fullName>
    </recommendedName>
</protein>
<comment type="similarity">
    <text evidence="1">Belongs to the short-chain dehydrogenases/reductases (SDR) family.</text>
</comment>
<organism evidence="3 4">
    <name type="scientific">Phytohabitans rumicis</name>
    <dbReference type="NCBI Taxonomy" id="1076125"/>
    <lineage>
        <taxon>Bacteria</taxon>
        <taxon>Bacillati</taxon>
        <taxon>Actinomycetota</taxon>
        <taxon>Actinomycetes</taxon>
        <taxon>Micromonosporales</taxon>
        <taxon>Micromonosporaceae</taxon>
    </lineage>
</organism>
<keyword evidence="4" id="KW-1185">Reference proteome</keyword>
<gene>
    <name evidence="3" type="ORF">Prum_012080</name>
</gene>
<dbReference type="SUPFAM" id="SSF51735">
    <property type="entry name" value="NAD(P)-binding Rossmann-fold domains"/>
    <property type="match status" value="1"/>
</dbReference>
<dbReference type="RefSeq" id="WP_173074571.1">
    <property type="nucleotide sequence ID" value="NZ_BAABJB010000079.1"/>
</dbReference>
<keyword evidence="2" id="KW-0560">Oxidoreductase</keyword>